<comment type="subcellular location">
    <subcellularLocation>
        <location evidence="1">Secreted</location>
    </subcellularLocation>
</comment>
<name>A0A8B8BQ20_CRAVI</name>
<dbReference type="AlphaFoldDB" id="A0A8B8BQ20"/>
<reference evidence="12" key="1">
    <citation type="submission" date="2025-08" db="UniProtKB">
        <authorList>
            <consortium name="RefSeq"/>
        </authorList>
    </citation>
    <scope>IDENTIFICATION</scope>
    <source>
        <tissue evidence="12">Whole sample</tissue>
    </source>
</reference>
<evidence type="ECO:0000256" key="4">
    <source>
        <dbReference type="ARBA" id="ARBA00022529"/>
    </source>
</evidence>
<dbReference type="CDD" id="cd08544">
    <property type="entry name" value="Reeler"/>
    <property type="match status" value="1"/>
</dbReference>
<feature type="domain" description="Reelin" evidence="10">
    <location>
        <begin position="13"/>
        <end position="193"/>
    </location>
</feature>
<dbReference type="PROSITE" id="PS51019">
    <property type="entry name" value="REELIN"/>
    <property type="match status" value="1"/>
</dbReference>
<keyword evidence="11" id="KW-1185">Reference proteome</keyword>
<keyword evidence="3" id="KW-0964">Secreted</keyword>
<feature type="chain" id="PRO_5034999234" evidence="9">
    <location>
        <begin position="19"/>
        <end position="205"/>
    </location>
</feature>
<feature type="signal peptide" evidence="9">
    <location>
        <begin position="1"/>
        <end position="18"/>
    </location>
</feature>
<evidence type="ECO:0000256" key="1">
    <source>
        <dbReference type="ARBA" id="ARBA00004613"/>
    </source>
</evidence>
<evidence type="ECO:0000256" key="8">
    <source>
        <dbReference type="ARBA" id="ARBA00023022"/>
    </source>
</evidence>
<dbReference type="GO" id="GO:0005576">
    <property type="term" value="C:extracellular region"/>
    <property type="evidence" value="ECO:0007669"/>
    <property type="project" value="UniProtKB-SubCell"/>
</dbReference>
<dbReference type="InterPro" id="IPR002861">
    <property type="entry name" value="Reeler_dom"/>
</dbReference>
<keyword evidence="8" id="KW-0044">Antibiotic</keyword>
<dbReference type="Gene3D" id="2.60.40.4060">
    <property type="entry name" value="Reeler domain"/>
    <property type="match status" value="1"/>
</dbReference>
<dbReference type="GO" id="GO:0045087">
    <property type="term" value="P:innate immune response"/>
    <property type="evidence" value="ECO:0007669"/>
    <property type="project" value="UniProtKB-KW"/>
</dbReference>
<keyword evidence="4" id="KW-0929">Antimicrobial</keyword>
<sequence length="205" mass="22438">MKVLAVFLLVHLFPGATPYSMGPPLGACAEMFPTGHGVAAQESLPPFDILVNATSYKVGDVIEITVNSTGKPDGEYYEGLMIQARRTACNLDNPSKGHGQFSVMQNDWFLETMDCEGNTKSAVVHKNHSHIESRTFYWTAPAPTGHLVFRATIVHNKETFWTGVLSPVIEDPSSSEVPQVCSGSVSIYHLSTPFIVILIALFIRQ</sequence>
<dbReference type="InterPro" id="IPR042307">
    <property type="entry name" value="Reeler_sf"/>
</dbReference>
<evidence type="ECO:0000256" key="6">
    <source>
        <dbReference type="ARBA" id="ARBA00022729"/>
    </source>
</evidence>
<dbReference type="Proteomes" id="UP000694844">
    <property type="component" value="Chromosome 9"/>
</dbReference>
<evidence type="ECO:0000256" key="5">
    <source>
        <dbReference type="ARBA" id="ARBA00022588"/>
    </source>
</evidence>
<protein>
    <submittedName>
        <fullName evidence="12">Defense protein</fullName>
    </submittedName>
</protein>
<evidence type="ECO:0000256" key="7">
    <source>
        <dbReference type="ARBA" id="ARBA00022859"/>
    </source>
</evidence>
<evidence type="ECO:0000256" key="9">
    <source>
        <dbReference type="SAM" id="SignalP"/>
    </source>
</evidence>
<evidence type="ECO:0000259" key="10">
    <source>
        <dbReference type="PROSITE" id="PS51019"/>
    </source>
</evidence>
<evidence type="ECO:0000313" key="11">
    <source>
        <dbReference type="Proteomes" id="UP000694844"/>
    </source>
</evidence>
<evidence type="ECO:0000313" key="12">
    <source>
        <dbReference type="RefSeq" id="XP_022305016.1"/>
    </source>
</evidence>
<evidence type="ECO:0000256" key="2">
    <source>
        <dbReference type="ARBA" id="ARBA00008501"/>
    </source>
</evidence>
<dbReference type="InterPro" id="IPR051237">
    <property type="entry name" value="Ferric-chelate_Red/DefProt"/>
</dbReference>
<evidence type="ECO:0000256" key="3">
    <source>
        <dbReference type="ARBA" id="ARBA00022525"/>
    </source>
</evidence>
<dbReference type="PANTHER" id="PTHR45828">
    <property type="entry name" value="CYTOCHROME B561/FERRIC REDUCTASE TRANSMEMBRANE"/>
    <property type="match status" value="1"/>
</dbReference>
<dbReference type="PANTHER" id="PTHR45828:SF9">
    <property type="entry name" value="CELL WALL INTEGRITY AND STRESS RESPONSE COMPONENT 4-LIKE-RELATED"/>
    <property type="match status" value="1"/>
</dbReference>
<dbReference type="GO" id="GO:0042742">
    <property type="term" value="P:defense response to bacterium"/>
    <property type="evidence" value="ECO:0007669"/>
    <property type="project" value="UniProtKB-KW"/>
</dbReference>
<dbReference type="GeneID" id="111112023"/>
<dbReference type="KEGG" id="cvn:111112023"/>
<dbReference type="OrthoDB" id="2419613at2759"/>
<keyword evidence="7" id="KW-0391">Immunity</keyword>
<organism evidence="11 12">
    <name type="scientific">Crassostrea virginica</name>
    <name type="common">Eastern oyster</name>
    <dbReference type="NCBI Taxonomy" id="6565"/>
    <lineage>
        <taxon>Eukaryota</taxon>
        <taxon>Metazoa</taxon>
        <taxon>Spiralia</taxon>
        <taxon>Lophotrochozoa</taxon>
        <taxon>Mollusca</taxon>
        <taxon>Bivalvia</taxon>
        <taxon>Autobranchia</taxon>
        <taxon>Pteriomorphia</taxon>
        <taxon>Ostreida</taxon>
        <taxon>Ostreoidea</taxon>
        <taxon>Ostreidae</taxon>
        <taxon>Crassostrea</taxon>
    </lineage>
</organism>
<dbReference type="GO" id="GO:0016020">
    <property type="term" value="C:membrane"/>
    <property type="evidence" value="ECO:0007669"/>
    <property type="project" value="TreeGrafter"/>
</dbReference>
<keyword evidence="5" id="KW-0399">Innate immunity</keyword>
<dbReference type="Pfam" id="PF02014">
    <property type="entry name" value="Reeler"/>
    <property type="match status" value="1"/>
</dbReference>
<dbReference type="RefSeq" id="XP_022305016.1">
    <property type="nucleotide sequence ID" value="XM_022449308.1"/>
</dbReference>
<proteinExistence type="inferred from homology"/>
<gene>
    <name evidence="12" type="primary">LOC111112023</name>
</gene>
<accession>A0A8B8BQ20</accession>
<keyword evidence="6 9" id="KW-0732">Signal</keyword>
<comment type="similarity">
    <text evidence="2">Belongs to the insect defense protein family.</text>
</comment>